<evidence type="ECO:0000313" key="8">
    <source>
        <dbReference type="Proteomes" id="UP000823597"/>
    </source>
</evidence>
<evidence type="ECO:0000259" key="6">
    <source>
        <dbReference type="Pfam" id="PF04357"/>
    </source>
</evidence>
<dbReference type="Pfam" id="PF04357">
    <property type="entry name" value="TamB"/>
    <property type="match status" value="1"/>
</dbReference>
<evidence type="ECO:0000256" key="2">
    <source>
        <dbReference type="ARBA" id="ARBA00022692"/>
    </source>
</evidence>
<dbReference type="EMBL" id="JADIME010000016">
    <property type="protein sequence ID" value="MBO8464647.1"/>
    <property type="molecule type" value="Genomic_DNA"/>
</dbReference>
<sequence>MRKKVLRFFRRALVALVIIVAAFVVALQAPAFQTYMAGRLLGSVNESISGKISAERVYVRFFNDILLQGVTVLDDARRSETVSDTLFHTEKIVLHYSLRGLFSKEGMEISRVSVRGGGLNLVLEDPEELVDGKSYTTNLTRIFGLASSDRDTVPEEVASGGKKGRLFELKDVRIKDFSFTMTDLASDNLAGNGDGMSSAFPSGKIDWADLHISDIDFHIKNMKMEDGIMYGNVLAGSFREKSGFNCRSITGNVRVGDGLTSIEGLRIVDDYSDARIGNYSMIYENTASFLDYISEVVMSMSLPDTCVINMATLSFFSESLPRIGLDVSLAGNVRGTVDRLSSGGLYVGLPQYGVSMHFNGGIDGLPDIKRAYIDAGFRDLAFAADSLASLACLFSDTGLPSFFETMPYGGNLTFNGNFKGTLSALEGSGSLLSDSGDMDFEVSANGLLEDGDPLSLSGKVSTYGLDVGDFINAGILGPLTMNIDFKAGIGRGSAGTKALSGNAGHGSTWLEISSVDISRFEIKGYAYSGIRGNGLLRDNVFDGRIVCEDPNLRFMFQGVAALDPADADAVYEFYANVGYADLHAMNLDPRGKSVVSFRANSNFTKGTGGDMEGELEIRQLTLENSFRSENAGDITVRISNDPRDYRASVVSDFINAEYDGSASIERFIKDFQALTIGKAADLVCPEDALTWSGNTYSLNVATGNTMGVLSFLKPGLYVADKSFLSVSVNDEGRLDAGISSQRVAFMENYLKDLSFRMSNPDSTMDCVLRGSEAKAASVYFDNPRLSLAVLDNSVYSRLAYSNPGTDSVNSGRLNFSAYLAENDDGNLDYEVRLGSSEFFINGNKWEIRPAEIDFSRGGIFLDSLMISSGRQSIRVGGSASGDTLNVSITNFDISSLNPLFKEDYGLEGSLSGQVRIPQIFENAGLLMDLKGESIVISGKEAGDIDIMSRWDQPNRRFNIYFKNLIGQSNTFNVIGYYKPEDNYVRLNASLRGFTVDYFRPALSSVLSDITGALYGDISLSGDLDEPVLKSDRLLLDGVTATVAYTNVPYRLDGSLSMDDAGINMESVLVTDRFGNRGVLNGSISHDHFKDIVFGLDLKFNGLECVNVPAEKAGAFYGSAFATGSLRFSGPLSDLRLSANVATRENTSFHVPIASASQSGGTDILAFKDYSHSSVEEDPYDLLLSRMREDVGDKAGISLAFHLNVTPDARIFVELDGASGSMLSGQGSGILDILVEPDRDVFDIRGDYTLESGDFRFATGLVSRDFTIDEGSSIRFNGEIMDSDVDVNAIYSTKASIGTLIADTSSVSSRRTVDCTIGISGKLSDPNLRFGIDIPDLDPMVRAQVESALSTEDKVQKQFLSLMISNSFIPDEQSSIVNNSSLLFSNVSEVLSGQLSSIFQKLDIPLDLGVNYQQTSSGTDVFDVAVSTQLFNNRVIVNGNIGNRQNNVTGNNGVVGDIDIEIKLDKKGVLRLNLFSHSADQYSSYLDQSQRSGVGITYQQEFSTFKELWRKMFWSRKRKRQAEEAELRSMVENRSDNDSKIIEIEEEE</sequence>
<comment type="subcellular location">
    <subcellularLocation>
        <location evidence="1">Membrane</location>
        <topology evidence="1">Single-pass membrane protein</topology>
    </subcellularLocation>
</comment>
<evidence type="ECO:0000256" key="4">
    <source>
        <dbReference type="ARBA" id="ARBA00023136"/>
    </source>
</evidence>
<name>A0A9D9I2I4_9BACT</name>
<feature type="region of interest" description="Disordered" evidence="5">
    <location>
        <begin position="1524"/>
        <end position="1547"/>
    </location>
</feature>
<dbReference type="GO" id="GO:0005886">
    <property type="term" value="C:plasma membrane"/>
    <property type="evidence" value="ECO:0007669"/>
    <property type="project" value="InterPro"/>
</dbReference>
<evidence type="ECO:0000256" key="3">
    <source>
        <dbReference type="ARBA" id="ARBA00022989"/>
    </source>
</evidence>
<comment type="caution">
    <text evidence="7">The sequence shown here is derived from an EMBL/GenBank/DDBJ whole genome shotgun (WGS) entry which is preliminary data.</text>
</comment>
<proteinExistence type="predicted"/>
<evidence type="ECO:0000256" key="5">
    <source>
        <dbReference type="SAM" id="MobiDB-lite"/>
    </source>
</evidence>
<keyword evidence="3" id="KW-1133">Transmembrane helix</keyword>
<feature type="domain" description="Translocation and assembly module TamB C-terminal" evidence="6">
    <location>
        <begin position="1071"/>
        <end position="1501"/>
    </location>
</feature>
<reference evidence="7" key="1">
    <citation type="submission" date="2020-10" db="EMBL/GenBank/DDBJ databases">
        <authorList>
            <person name="Gilroy R."/>
        </authorList>
    </citation>
    <scope>NUCLEOTIDE SEQUENCE</scope>
    <source>
        <strain evidence="7">10037</strain>
    </source>
</reference>
<keyword evidence="4" id="KW-0472">Membrane</keyword>
<dbReference type="InterPro" id="IPR007452">
    <property type="entry name" value="TamB_C"/>
</dbReference>
<dbReference type="Proteomes" id="UP000823597">
    <property type="component" value="Unassembled WGS sequence"/>
</dbReference>
<dbReference type="GO" id="GO:0009306">
    <property type="term" value="P:protein secretion"/>
    <property type="evidence" value="ECO:0007669"/>
    <property type="project" value="InterPro"/>
</dbReference>
<gene>
    <name evidence="7" type="ORF">IAB93_01465</name>
</gene>
<keyword evidence="2" id="KW-0812">Transmembrane</keyword>
<evidence type="ECO:0000313" key="7">
    <source>
        <dbReference type="EMBL" id="MBO8464647.1"/>
    </source>
</evidence>
<protein>
    <submittedName>
        <fullName evidence="7">Translocation/assembly module TamB domain-containing protein</fullName>
    </submittedName>
</protein>
<evidence type="ECO:0000256" key="1">
    <source>
        <dbReference type="ARBA" id="ARBA00004167"/>
    </source>
</evidence>
<accession>A0A9D9I2I4</accession>
<reference evidence="7" key="2">
    <citation type="journal article" date="2021" name="PeerJ">
        <title>Extensive microbial diversity within the chicken gut microbiome revealed by metagenomics and culture.</title>
        <authorList>
            <person name="Gilroy R."/>
            <person name="Ravi A."/>
            <person name="Getino M."/>
            <person name="Pursley I."/>
            <person name="Horton D.L."/>
            <person name="Alikhan N.F."/>
            <person name="Baker D."/>
            <person name="Gharbi K."/>
            <person name="Hall N."/>
            <person name="Watson M."/>
            <person name="Adriaenssens E.M."/>
            <person name="Foster-Nyarko E."/>
            <person name="Jarju S."/>
            <person name="Secka A."/>
            <person name="Antonio M."/>
            <person name="Oren A."/>
            <person name="Chaudhuri R.R."/>
            <person name="La Ragione R."/>
            <person name="Hildebrand F."/>
            <person name="Pallen M.J."/>
        </authorList>
    </citation>
    <scope>NUCLEOTIDE SEQUENCE</scope>
    <source>
        <strain evidence="7">10037</strain>
    </source>
</reference>
<organism evidence="7 8">
    <name type="scientific">Candidatus Merdivivens pullistercoris</name>
    <dbReference type="NCBI Taxonomy" id="2840873"/>
    <lineage>
        <taxon>Bacteria</taxon>
        <taxon>Pseudomonadati</taxon>
        <taxon>Bacteroidota</taxon>
        <taxon>Bacteroidia</taxon>
        <taxon>Bacteroidales</taxon>
        <taxon>Muribaculaceae</taxon>
        <taxon>Muribaculaceae incertae sedis</taxon>
        <taxon>Candidatus Merdivivens</taxon>
    </lineage>
</organism>